<dbReference type="PROSITE" id="PS51257">
    <property type="entry name" value="PROKAR_LIPOPROTEIN"/>
    <property type="match status" value="1"/>
</dbReference>
<feature type="signal peptide" evidence="1">
    <location>
        <begin position="1"/>
        <end position="24"/>
    </location>
</feature>
<evidence type="ECO:0000313" key="3">
    <source>
        <dbReference type="Proteomes" id="UP000321734"/>
    </source>
</evidence>
<evidence type="ECO:0000256" key="1">
    <source>
        <dbReference type="SAM" id="SignalP"/>
    </source>
</evidence>
<proteinExistence type="predicted"/>
<reference evidence="2 3" key="1">
    <citation type="submission" date="2019-08" db="EMBL/GenBank/DDBJ databases">
        <title>Genome sequence of Gelidibacter salicanalis IC162T.</title>
        <authorList>
            <person name="Bowman J.P."/>
        </authorList>
    </citation>
    <scope>NUCLEOTIDE SEQUENCE [LARGE SCALE GENOMIC DNA]</scope>
    <source>
        <strain evidence="2 3">IC162</strain>
    </source>
</reference>
<keyword evidence="3" id="KW-1185">Reference proteome</keyword>
<protein>
    <submittedName>
        <fullName evidence="2">Septum formation inhibitor Maf</fullName>
    </submittedName>
</protein>
<sequence length="309" mass="35038">MKSVTQFLCIAFCSLLIVSCKDSASSSQITDVKVDTPKKSLKKAEPLSEDFKAYWYQGEAEITSYTLEQARYGEIRKGTAVLVYVTEPFLKSEQVKADQDASNNIPVLKLNATKNFTTGIYPYSIMQSVFYPVANNQHALKIACSVQEWCGQVYAQLNNRSDFEVRSHSYFEGEADETFNLNKNILENELWTQLRINPKSLPTGSLEIIPAFEFLRLRHIPFKAYNASAELSENRYTISYPELNRTISITYNPQSPFDIISWEETFISGQGDKAQELTTKATRISSIKSDYWNKNSNADSGLRESLGLE</sequence>
<dbReference type="RefSeq" id="WP_146889488.1">
    <property type="nucleotide sequence ID" value="NZ_VORX01000001.1"/>
</dbReference>
<dbReference type="EMBL" id="VORX01000001">
    <property type="protein sequence ID" value="TXE10807.1"/>
    <property type="molecule type" value="Genomic_DNA"/>
</dbReference>
<dbReference type="Proteomes" id="UP000321734">
    <property type="component" value="Unassembled WGS sequence"/>
</dbReference>
<name>A0A5C7AQW8_9FLAO</name>
<keyword evidence="1" id="KW-0732">Signal</keyword>
<dbReference type="OrthoDB" id="5496093at2"/>
<organism evidence="2 3">
    <name type="scientific">Gelidibacter salicanalis</name>
    <dbReference type="NCBI Taxonomy" id="291193"/>
    <lineage>
        <taxon>Bacteria</taxon>
        <taxon>Pseudomonadati</taxon>
        <taxon>Bacteroidota</taxon>
        <taxon>Flavobacteriia</taxon>
        <taxon>Flavobacteriales</taxon>
        <taxon>Flavobacteriaceae</taxon>
        <taxon>Gelidibacter</taxon>
    </lineage>
</organism>
<dbReference type="AlphaFoldDB" id="A0A5C7AQW8"/>
<gene>
    <name evidence="2" type="ORF">ES711_02550</name>
</gene>
<feature type="chain" id="PRO_5022866057" evidence="1">
    <location>
        <begin position="25"/>
        <end position="309"/>
    </location>
</feature>
<evidence type="ECO:0000313" key="2">
    <source>
        <dbReference type="EMBL" id="TXE10807.1"/>
    </source>
</evidence>
<accession>A0A5C7AQW8</accession>
<comment type="caution">
    <text evidence="2">The sequence shown here is derived from an EMBL/GenBank/DDBJ whole genome shotgun (WGS) entry which is preliminary data.</text>
</comment>